<protein>
    <submittedName>
        <fullName evidence="1">Uncharacterized protein</fullName>
    </submittedName>
</protein>
<dbReference type="Proteomes" id="UP001056120">
    <property type="component" value="Linkage Group LG12"/>
</dbReference>
<gene>
    <name evidence="1" type="ORF">L1987_39542</name>
</gene>
<dbReference type="EMBL" id="CM042029">
    <property type="protein sequence ID" value="KAI3796856.1"/>
    <property type="molecule type" value="Genomic_DNA"/>
</dbReference>
<name>A0ACB9HNM6_9ASTR</name>
<evidence type="ECO:0000313" key="1">
    <source>
        <dbReference type="EMBL" id="KAI3796856.1"/>
    </source>
</evidence>
<reference evidence="1 2" key="2">
    <citation type="journal article" date="2022" name="Mol. Ecol. Resour.">
        <title>The genomes of chicory, endive, great burdock and yacon provide insights into Asteraceae paleo-polyploidization history and plant inulin production.</title>
        <authorList>
            <person name="Fan W."/>
            <person name="Wang S."/>
            <person name="Wang H."/>
            <person name="Wang A."/>
            <person name="Jiang F."/>
            <person name="Liu H."/>
            <person name="Zhao H."/>
            <person name="Xu D."/>
            <person name="Zhang Y."/>
        </authorList>
    </citation>
    <scope>NUCLEOTIDE SEQUENCE [LARGE SCALE GENOMIC DNA]</scope>
    <source>
        <strain evidence="2">cv. Yunnan</strain>
        <tissue evidence="1">Leaves</tissue>
    </source>
</reference>
<reference evidence="2" key="1">
    <citation type="journal article" date="2022" name="Mol. Ecol. Resour.">
        <title>The genomes of chicory, endive, great burdock and yacon provide insights into Asteraceae palaeo-polyploidization history and plant inulin production.</title>
        <authorList>
            <person name="Fan W."/>
            <person name="Wang S."/>
            <person name="Wang H."/>
            <person name="Wang A."/>
            <person name="Jiang F."/>
            <person name="Liu H."/>
            <person name="Zhao H."/>
            <person name="Xu D."/>
            <person name="Zhang Y."/>
        </authorList>
    </citation>
    <scope>NUCLEOTIDE SEQUENCE [LARGE SCALE GENOMIC DNA]</scope>
    <source>
        <strain evidence="2">cv. Yunnan</strain>
    </source>
</reference>
<sequence length="189" mass="21094">MTTLLQPRILDFDYSGSSGVHKVDFLPMHTGITIIGPTSAVRITTSQDLGFTPRSSSGNPDMGNTFNRFFNTNECVQDTGITPSMAKELKKLREMISSVPGVAQPIPEMSTTSHRIFRFSHPICDAEIPKRFQTPNMKLYDGTTDPKEHVAQYRERMEINPIHLDLKEACLCKGFSSTLTGSALKWLLN</sequence>
<comment type="caution">
    <text evidence="1">The sequence shown here is derived from an EMBL/GenBank/DDBJ whole genome shotgun (WGS) entry which is preliminary data.</text>
</comment>
<keyword evidence="2" id="KW-1185">Reference proteome</keyword>
<evidence type="ECO:0000313" key="2">
    <source>
        <dbReference type="Proteomes" id="UP001056120"/>
    </source>
</evidence>
<accession>A0ACB9HNM6</accession>
<organism evidence="1 2">
    <name type="scientific">Smallanthus sonchifolius</name>
    <dbReference type="NCBI Taxonomy" id="185202"/>
    <lineage>
        <taxon>Eukaryota</taxon>
        <taxon>Viridiplantae</taxon>
        <taxon>Streptophyta</taxon>
        <taxon>Embryophyta</taxon>
        <taxon>Tracheophyta</taxon>
        <taxon>Spermatophyta</taxon>
        <taxon>Magnoliopsida</taxon>
        <taxon>eudicotyledons</taxon>
        <taxon>Gunneridae</taxon>
        <taxon>Pentapetalae</taxon>
        <taxon>asterids</taxon>
        <taxon>campanulids</taxon>
        <taxon>Asterales</taxon>
        <taxon>Asteraceae</taxon>
        <taxon>Asteroideae</taxon>
        <taxon>Heliantheae alliance</taxon>
        <taxon>Millerieae</taxon>
        <taxon>Smallanthus</taxon>
    </lineage>
</organism>
<proteinExistence type="predicted"/>